<keyword evidence="1" id="KW-0862">Zinc</keyword>
<sequence length="327" mass="36931">MNTRRNAARWIEEEIANVGSPPHCEKVPPLKEDANVDQASVNPPPLTIGDIRAILIQFAQGATLQAQAIMAQANWELIPRPHQQVTTKASRIRYFTWMNSPTLYGFKVDEDPQEFTDEVSKILLAMGLTTSKKTELATYQLQDVAQVSYVQWRDNRPLRGVHARRVEEAKAKRNSRNSKRARSFDGGSSKNKLEIQDNPRFKKQVYNQVPSMFPKDRDGKGNITRSKKGRSVNSTNEKLTCSKCGNGHLGECLVRTGNCFSCGKSGHKMRYCPKMNRQERGGQDKASGSSDAIMKNHFCTLRCRGEQETTPDMVTNMLKDFTIDIYD</sequence>
<feature type="region of interest" description="Disordered" evidence="2">
    <location>
        <begin position="166"/>
        <end position="195"/>
    </location>
</feature>
<evidence type="ECO:0000313" key="4">
    <source>
        <dbReference type="EMBL" id="TMX05474.1"/>
    </source>
</evidence>
<feature type="domain" description="CCHC-type" evidence="3">
    <location>
        <begin position="259"/>
        <end position="274"/>
    </location>
</feature>
<name>A0A6N2CK00_SOLCI</name>
<dbReference type="AlphaFoldDB" id="A0A6N2CK00"/>
<gene>
    <name evidence="4" type="ORF">EJD97_018752</name>
</gene>
<dbReference type="InterPro" id="IPR001878">
    <property type="entry name" value="Znf_CCHC"/>
</dbReference>
<dbReference type="EMBL" id="RXGB01000052">
    <property type="protein sequence ID" value="TMX05474.1"/>
    <property type="molecule type" value="Genomic_DNA"/>
</dbReference>
<feature type="compositionally biased region" description="Basic residues" evidence="2">
    <location>
        <begin position="172"/>
        <end position="181"/>
    </location>
</feature>
<dbReference type="GO" id="GO:0003676">
    <property type="term" value="F:nucleic acid binding"/>
    <property type="evidence" value="ECO:0007669"/>
    <property type="project" value="InterPro"/>
</dbReference>
<comment type="caution">
    <text evidence="4">The sequence shown here is derived from an EMBL/GenBank/DDBJ whole genome shotgun (WGS) entry which is preliminary data.</text>
</comment>
<evidence type="ECO:0000259" key="3">
    <source>
        <dbReference type="PROSITE" id="PS50158"/>
    </source>
</evidence>
<dbReference type="PROSITE" id="PS50158">
    <property type="entry name" value="ZF_CCHC"/>
    <property type="match status" value="1"/>
</dbReference>
<evidence type="ECO:0000256" key="1">
    <source>
        <dbReference type="PROSITE-ProRule" id="PRU00047"/>
    </source>
</evidence>
<dbReference type="SMART" id="SM00343">
    <property type="entry name" value="ZnF_C2HC"/>
    <property type="match status" value="1"/>
</dbReference>
<reference evidence="4" key="1">
    <citation type="submission" date="2019-05" db="EMBL/GenBank/DDBJ databases">
        <title>The de novo reference genome and transcriptome assemblies of the wild tomato species Solanum chilense.</title>
        <authorList>
            <person name="Stam R."/>
            <person name="Nosenko T."/>
            <person name="Hoerger A.C."/>
            <person name="Stephan W."/>
            <person name="Seidel M.A."/>
            <person name="Kuhn J.M.M."/>
            <person name="Haberer G."/>
            <person name="Tellier A."/>
        </authorList>
    </citation>
    <scope>NUCLEOTIDE SEQUENCE</scope>
    <source>
        <tissue evidence="4">Mature leaves</tissue>
    </source>
</reference>
<evidence type="ECO:0000256" key="2">
    <source>
        <dbReference type="SAM" id="MobiDB-lite"/>
    </source>
</evidence>
<proteinExistence type="predicted"/>
<keyword evidence="1" id="KW-0863">Zinc-finger</keyword>
<keyword evidence="1" id="KW-0479">Metal-binding</keyword>
<protein>
    <recommendedName>
        <fullName evidence="3">CCHC-type domain-containing protein</fullName>
    </recommendedName>
</protein>
<feature type="region of interest" description="Disordered" evidence="2">
    <location>
        <begin position="211"/>
        <end position="232"/>
    </location>
</feature>
<organism evidence="4">
    <name type="scientific">Solanum chilense</name>
    <name type="common">Tomato</name>
    <name type="synonym">Lycopersicon chilense</name>
    <dbReference type="NCBI Taxonomy" id="4083"/>
    <lineage>
        <taxon>Eukaryota</taxon>
        <taxon>Viridiplantae</taxon>
        <taxon>Streptophyta</taxon>
        <taxon>Embryophyta</taxon>
        <taxon>Tracheophyta</taxon>
        <taxon>Spermatophyta</taxon>
        <taxon>Magnoliopsida</taxon>
        <taxon>eudicotyledons</taxon>
        <taxon>Gunneridae</taxon>
        <taxon>Pentapetalae</taxon>
        <taxon>asterids</taxon>
        <taxon>lamiids</taxon>
        <taxon>Solanales</taxon>
        <taxon>Solanaceae</taxon>
        <taxon>Solanoideae</taxon>
        <taxon>Solaneae</taxon>
        <taxon>Solanum</taxon>
        <taxon>Solanum subgen. Lycopersicon</taxon>
    </lineage>
</organism>
<dbReference type="GO" id="GO:0008270">
    <property type="term" value="F:zinc ion binding"/>
    <property type="evidence" value="ECO:0007669"/>
    <property type="project" value="UniProtKB-KW"/>
</dbReference>
<accession>A0A6N2CK00</accession>